<dbReference type="EC" id="3.6.1.31" evidence="15"/>
<evidence type="ECO:0000256" key="2">
    <source>
        <dbReference type="ARBA" id="ARBA00001460"/>
    </source>
</evidence>
<organism evidence="17 18">
    <name type="scientific">Paenibacillus arenosi</name>
    <dbReference type="NCBI Taxonomy" id="2774142"/>
    <lineage>
        <taxon>Bacteria</taxon>
        <taxon>Bacillati</taxon>
        <taxon>Bacillota</taxon>
        <taxon>Bacilli</taxon>
        <taxon>Bacillales</taxon>
        <taxon>Paenibacillaceae</taxon>
        <taxon>Paenibacillus</taxon>
    </lineage>
</organism>
<proteinExistence type="inferred from homology"/>
<evidence type="ECO:0000256" key="8">
    <source>
        <dbReference type="ARBA" id="ARBA00022490"/>
    </source>
</evidence>
<evidence type="ECO:0000259" key="16">
    <source>
        <dbReference type="Pfam" id="PF01502"/>
    </source>
</evidence>
<evidence type="ECO:0000256" key="12">
    <source>
        <dbReference type="ARBA" id="ARBA00022840"/>
    </source>
</evidence>
<keyword evidence="14 15" id="KW-0511">Multifunctional enzyme</keyword>
<evidence type="ECO:0000256" key="1">
    <source>
        <dbReference type="ARBA" id="ARBA00000024"/>
    </source>
</evidence>
<dbReference type="Proteomes" id="UP000634529">
    <property type="component" value="Unassembled WGS sequence"/>
</dbReference>
<evidence type="ECO:0000256" key="15">
    <source>
        <dbReference type="HAMAP-Rule" id="MF_01019"/>
    </source>
</evidence>
<reference evidence="17 18" key="1">
    <citation type="submission" date="2020-09" db="EMBL/GenBank/DDBJ databases">
        <title>Paenibacillus sp. CAU 1523 isolated from sand of Haeundae Beach.</title>
        <authorList>
            <person name="Kim W."/>
        </authorList>
    </citation>
    <scope>NUCLEOTIDE SEQUENCE [LARGE SCALE GENOMIC DNA]</scope>
    <source>
        <strain evidence="17 18">CAU 1523</strain>
    </source>
</reference>
<keyword evidence="12 15" id="KW-0067">ATP-binding</keyword>
<dbReference type="Gene3D" id="1.10.287.1080">
    <property type="entry name" value="MazG-like"/>
    <property type="match status" value="1"/>
</dbReference>
<dbReference type="Pfam" id="PF01503">
    <property type="entry name" value="PRA-PH"/>
    <property type="match status" value="1"/>
</dbReference>
<evidence type="ECO:0000256" key="11">
    <source>
        <dbReference type="ARBA" id="ARBA00022801"/>
    </source>
</evidence>
<feature type="region of interest" description="Phosphoribosyl-ATP pyrophosphohydrolase" evidence="15">
    <location>
        <begin position="160"/>
        <end position="265"/>
    </location>
</feature>
<gene>
    <name evidence="15" type="primary">hisI</name>
    <name evidence="15" type="synonym">hisIE</name>
    <name evidence="17" type="ORF">IFO66_18925</name>
</gene>
<protein>
    <recommendedName>
        <fullName evidence="15">Histidine biosynthesis bifunctional protein HisIE</fullName>
    </recommendedName>
    <domain>
        <recommendedName>
            <fullName evidence="15">Phosphoribosyl-AMP cyclohydrolase</fullName>
            <shortName evidence="15">PRA-CH</shortName>
            <ecNumber evidence="15">3.5.4.19</ecNumber>
        </recommendedName>
    </domain>
    <domain>
        <recommendedName>
            <fullName evidence="15">Phosphoribosyl-ATP pyrophosphatase</fullName>
            <shortName evidence="15">PRA-PH</shortName>
            <ecNumber evidence="15">3.6.1.31</ecNumber>
        </recommendedName>
    </domain>
</protein>
<comment type="similarity">
    <text evidence="6 15">In the C-terminal section; belongs to the PRA-PH family.</text>
</comment>
<dbReference type="InterPro" id="IPR023019">
    <property type="entry name" value="His_synth_HisIE"/>
</dbReference>
<dbReference type="SUPFAM" id="SSF141734">
    <property type="entry name" value="HisI-like"/>
    <property type="match status" value="1"/>
</dbReference>
<comment type="caution">
    <text evidence="17">The sequence shown here is derived from an EMBL/GenBank/DDBJ whole genome shotgun (WGS) entry which is preliminary data.</text>
</comment>
<dbReference type="InterPro" id="IPR021130">
    <property type="entry name" value="PRib-ATP_PPHydrolase-like"/>
</dbReference>
<keyword evidence="10 15" id="KW-0547">Nucleotide-binding</keyword>
<comment type="pathway">
    <text evidence="5 15">Amino-acid biosynthesis; L-histidine biosynthesis; L-histidine from 5-phospho-alpha-D-ribose 1-diphosphate: step 2/9.</text>
</comment>
<dbReference type="GO" id="GO:0004636">
    <property type="term" value="F:phosphoribosyl-ATP diphosphatase activity"/>
    <property type="evidence" value="ECO:0007669"/>
    <property type="project" value="UniProtKB-EC"/>
</dbReference>
<dbReference type="HAMAP" id="MF_01019">
    <property type="entry name" value="HisIE"/>
    <property type="match status" value="1"/>
</dbReference>
<name>A0ABR9B1W6_9BACL</name>
<dbReference type="SUPFAM" id="SSF101386">
    <property type="entry name" value="all-alpha NTP pyrophosphatases"/>
    <property type="match status" value="1"/>
</dbReference>
<dbReference type="EMBL" id="JACYTN010000021">
    <property type="protein sequence ID" value="MBD8500370.1"/>
    <property type="molecule type" value="Genomic_DNA"/>
</dbReference>
<dbReference type="InterPro" id="IPR002496">
    <property type="entry name" value="PRib_AMP_CycHydrolase_dom"/>
</dbReference>
<dbReference type="InterPro" id="IPR008179">
    <property type="entry name" value="HisE"/>
</dbReference>
<dbReference type="InterPro" id="IPR038019">
    <property type="entry name" value="PRib_AMP_CycHydrolase_sf"/>
</dbReference>
<comment type="similarity">
    <text evidence="7 15">In the N-terminal section; belongs to the PRA-CH family.</text>
</comment>
<dbReference type="NCBIfam" id="TIGR03188">
    <property type="entry name" value="histidine_hisI"/>
    <property type="match status" value="1"/>
</dbReference>
<dbReference type="HAMAP" id="MF_01020">
    <property type="entry name" value="HisE"/>
    <property type="match status" value="1"/>
</dbReference>
<evidence type="ECO:0000256" key="7">
    <source>
        <dbReference type="ARBA" id="ARBA00008299"/>
    </source>
</evidence>
<evidence type="ECO:0000256" key="13">
    <source>
        <dbReference type="ARBA" id="ARBA00023102"/>
    </source>
</evidence>
<evidence type="ECO:0000256" key="4">
    <source>
        <dbReference type="ARBA" id="ARBA00005169"/>
    </source>
</evidence>
<evidence type="ECO:0000256" key="3">
    <source>
        <dbReference type="ARBA" id="ARBA00004496"/>
    </source>
</evidence>
<keyword evidence="8 15" id="KW-0963">Cytoplasm</keyword>
<dbReference type="CDD" id="cd11534">
    <property type="entry name" value="NTP-PPase_HisIE_like"/>
    <property type="match status" value="1"/>
</dbReference>
<comment type="pathway">
    <text evidence="4 15">Amino-acid biosynthesis; L-histidine biosynthesis; L-histidine from 5-phospho-alpha-D-ribose 1-diphosphate: step 3/9.</text>
</comment>
<evidence type="ECO:0000256" key="6">
    <source>
        <dbReference type="ARBA" id="ARBA00007731"/>
    </source>
</evidence>
<dbReference type="PANTHER" id="PTHR42945">
    <property type="entry name" value="HISTIDINE BIOSYNTHESIS BIFUNCTIONAL PROTEIN"/>
    <property type="match status" value="1"/>
</dbReference>
<dbReference type="NCBIfam" id="NF002747">
    <property type="entry name" value="PRK02759.1"/>
    <property type="match status" value="1"/>
</dbReference>
<keyword evidence="11 15" id="KW-0378">Hydrolase</keyword>
<feature type="domain" description="Phosphoribosyl-AMP cyclohydrolase" evidence="16">
    <location>
        <begin position="41"/>
        <end position="113"/>
    </location>
</feature>
<dbReference type="GO" id="GO:0004635">
    <property type="term" value="F:phosphoribosyl-AMP cyclohydrolase activity"/>
    <property type="evidence" value="ECO:0007669"/>
    <property type="project" value="UniProtKB-EC"/>
</dbReference>
<comment type="catalytic activity">
    <reaction evidence="1 15">
        <text>1-(5-phospho-beta-D-ribosyl)-5'-AMP + H2O = 1-(5-phospho-beta-D-ribosyl)-5-[(5-phospho-beta-D-ribosylamino)methylideneamino]imidazole-4-carboxamide</text>
        <dbReference type="Rhea" id="RHEA:20049"/>
        <dbReference type="ChEBI" id="CHEBI:15377"/>
        <dbReference type="ChEBI" id="CHEBI:58435"/>
        <dbReference type="ChEBI" id="CHEBI:59457"/>
        <dbReference type="EC" id="3.5.4.19"/>
    </reaction>
</comment>
<evidence type="ECO:0000256" key="9">
    <source>
        <dbReference type="ARBA" id="ARBA00022605"/>
    </source>
</evidence>
<keyword evidence="13 15" id="KW-0368">Histidine biosynthesis</keyword>
<dbReference type="PANTHER" id="PTHR42945:SF9">
    <property type="entry name" value="HISTIDINE BIOSYNTHESIS BIFUNCTIONAL PROTEIN HISIE"/>
    <property type="match status" value="1"/>
</dbReference>
<dbReference type="Gene3D" id="3.10.20.810">
    <property type="entry name" value="Phosphoribosyl-AMP cyclohydrolase"/>
    <property type="match status" value="1"/>
</dbReference>
<evidence type="ECO:0000313" key="17">
    <source>
        <dbReference type="EMBL" id="MBD8500370.1"/>
    </source>
</evidence>
<evidence type="ECO:0000256" key="5">
    <source>
        <dbReference type="ARBA" id="ARBA00005204"/>
    </source>
</evidence>
<keyword evidence="18" id="KW-1185">Reference proteome</keyword>
<dbReference type="NCBIfam" id="NF000768">
    <property type="entry name" value="PRK00051.1"/>
    <property type="match status" value="1"/>
</dbReference>
<evidence type="ECO:0000256" key="10">
    <source>
        <dbReference type="ARBA" id="ARBA00022741"/>
    </source>
</evidence>
<comment type="subcellular location">
    <subcellularLocation>
        <location evidence="3 15">Cytoplasm</location>
    </subcellularLocation>
</comment>
<comment type="catalytic activity">
    <reaction evidence="2 15">
        <text>1-(5-phospho-beta-D-ribosyl)-ATP + H2O = 1-(5-phospho-beta-D-ribosyl)-5'-AMP + diphosphate + H(+)</text>
        <dbReference type="Rhea" id="RHEA:22828"/>
        <dbReference type="ChEBI" id="CHEBI:15377"/>
        <dbReference type="ChEBI" id="CHEBI:15378"/>
        <dbReference type="ChEBI" id="CHEBI:33019"/>
        <dbReference type="ChEBI" id="CHEBI:59457"/>
        <dbReference type="ChEBI" id="CHEBI:73183"/>
        <dbReference type="EC" id="3.6.1.31"/>
    </reaction>
</comment>
<dbReference type="InterPro" id="IPR026660">
    <property type="entry name" value="PRA-CH"/>
</dbReference>
<evidence type="ECO:0000256" key="14">
    <source>
        <dbReference type="ARBA" id="ARBA00023268"/>
    </source>
</evidence>
<dbReference type="HAMAP" id="MF_01021">
    <property type="entry name" value="HisI"/>
    <property type="match status" value="1"/>
</dbReference>
<keyword evidence="9 15" id="KW-0028">Amino-acid biosynthesis</keyword>
<dbReference type="RefSeq" id="WP_192026665.1">
    <property type="nucleotide sequence ID" value="NZ_JACYTN010000021.1"/>
</dbReference>
<accession>A0ABR9B1W6</accession>
<evidence type="ECO:0000313" key="18">
    <source>
        <dbReference type="Proteomes" id="UP000634529"/>
    </source>
</evidence>
<sequence length="265" mass="29930">MKLQQIALIEDNEAWVQSLRWNEQGLLPAIVQDAETKAVLMMAYMNRESLQLSLERGETVFWSRSRKELWHKGATSGNTQCIVELAVDCDRDTLLIQVNPNGPACHTGTYTCFDEENGTHSGQLKPSVVEQEEVAKQLKVQVQPVVADAVEEGNASVHVLDQLAQTIVERERERPEGAYTTYLFNQGLDKILKKIGEEAAEVIIAAKNNDAEELTSEVSDLMFHLLVLLQDRKVSFDTVLSELSRRHAKPRREDYNQLGKVKNKE</sequence>
<dbReference type="EC" id="3.5.4.19" evidence="15"/>
<feature type="region of interest" description="Phosphoribosyl-AMP cyclohydrolase" evidence="15">
    <location>
        <begin position="1"/>
        <end position="159"/>
    </location>
</feature>
<dbReference type="Pfam" id="PF01502">
    <property type="entry name" value="PRA-CH"/>
    <property type="match status" value="1"/>
</dbReference>